<name>A0AAW9QV52_9CHRO</name>
<keyword evidence="1" id="KW-0812">Transmembrane</keyword>
<reference evidence="2 3" key="1">
    <citation type="submission" date="2024-01" db="EMBL/GenBank/DDBJ databases">
        <title>Genomic insights into the taxonomy and metabolism of the cyanobacterium Pannus brasiliensis CCIBt3594.</title>
        <authorList>
            <person name="Machado M."/>
            <person name="Botero N.B."/>
            <person name="Andreote A.P.D."/>
            <person name="Feitosa A.M.T."/>
            <person name="Popin R."/>
            <person name="Sivonen K."/>
            <person name="Fiore M.F."/>
        </authorList>
    </citation>
    <scope>NUCLEOTIDE SEQUENCE [LARGE SCALE GENOMIC DNA]</scope>
    <source>
        <strain evidence="2 3">CCIBt3594</strain>
    </source>
</reference>
<dbReference type="EMBL" id="JBAFSM010000022">
    <property type="protein sequence ID" value="MEG3437977.1"/>
    <property type="molecule type" value="Genomic_DNA"/>
</dbReference>
<evidence type="ECO:0000313" key="2">
    <source>
        <dbReference type="EMBL" id="MEG3437977.1"/>
    </source>
</evidence>
<keyword evidence="3" id="KW-1185">Reference proteome</keyword>
<protein>
    <submittedName>
        <fullName evidence="2">Uncharacterized protein</fullName>
    </submittedName>
</protein>
<feature type="transmembrane region" description="Helical" evidence="1">
    <location>
        <begin position="69"/>
        <end position="92"/>
    </location>
</feature>
<evidence type="ECO:0000313" key="3">
    <source>
        <dbReference type="Proteomes" id="UP001328733"/>
    </source>
</evidence>
<organism evidence="2 3">
    <name type="scientific">Pannus brasiliensis CCIBt3594</name>
    <dbReference type="NCBI Taxonomy" id="1427578"/>
    <lineage>
        <taxon>Bacteria</taxon>
        <taxon>Bacillati</taxon>
        <taxon>Cyanobacteriota</taxon>
        <taxon>Cyanophyceae</taxon>
        <taxon>Oscillatoriophycideae</taxon>
        <taxon>Chroococcales</taxon>
        <taxon>Microcystaceae</taxon>
        <taxon>Pannus</taxon>
    </lineage>
</organism>
<gene>
    <name evidence="2" type="ORF">V0288_12685</name>
</gene>
<comment type="caution">
    <text evidence="2">The sequence shown here is derived from an EMBL/GenBank/DDBJ whole genome shotgun (WGS) entry which is preliminary data.</text>
</comment>
<proteinExistence type="predicted"/>
<evidence type="ECO:0000256" key="1">
    <source>
        <dbReference type="SAM" id="Phobius"/>
    </source>
</evidence>
<keyword evidence="1" id="KW-1133">Transmembrane helix</keyword>
<dbReference type="Proteomes" id="UP001328733">
    <property type="component" value="Unassembled WGS sequence"/>
</dbReference>
<accession>A0AAW9QV52</accession>
<keyword evidence="1" id="KW-0472">Membrane</keyword>
<dbReference type="AlphaFoldDB" id="A0AAW9QV52"/>
<dbReference type="RefSeq" id="WP_332865460.1">
    <property type="nucleotide sequence ID" value="NZ_JBAFSM010000022.1"/>
</dbReference>
<sequence>MKAPLTLHCYKLPLWKRIGSNISLICHRISLFLFVTSFRYPGSSLAIAGLLLAMGTCGEPLSLNHPEPFVALCLLLRVASVALGLAWIGLLVCRLSLQRAQTDSWKQRMRENEEYLRHRVSVLEDWLVFPGWKSCEGTIEVQYRSETPRSPRW</sequence>